<gene>
    <name evidence="3" type="ORF">ACFFJ6_17845</name>
</gene>
<dbReference type="Proteomes" id="UP001589775">
    <property type="component" value="Unassembled WGS sequence"/>
</dbReference>
<reference evidence="3 4" key="1">
    <citation type="submission" date="2024-09" db="EMBL/GenBank/DDBJ databases">
        <authorList>
            <person name="Sun Q."/>
            <person name="Mori K."/>
        </authorList>
    </citation>
    <scope>NUCLEOTIDE SEQUENCE [LARGE SCALE GENOMIC DNA]</scope>
    <source>
        <strain evidence="3 4">KCTC 23279</strain>
    </source>
</reference>
<dbReference type="SUPFAM" id="SSF51126">
    <property type="entry name" value="Pectin lyase-like"/>
    <property type="match status" value="2"/>
</dbReference>
<dbReference type="RefSeq" id="WP_378390260.1">
    <property type="nucleotide sequence ID" value="NZ_JBHLWM010000008.1"/>
</dbReference>
<name>A0ABV6EVZ2_9BRAD</name>
<dbReference type="InterPro" id="IPR024535">
    <property type="entry name" value="RHGA/B-epi-like_pectate_lyase"/>
</dbReference>
<proteinExistence type="predicted"/>
<dbReference type="SMART" id="SM00710">
    <property type="entry name" value="PbH1"/>
    <property type="match status" value="8"/>
</dbReference>
<comment type="caution">
    <text evidence="3">The sequence shown here is derived from an EMBL/GenBank/DDBJ whole genome shotgun (WGS) entry which is preliminary data.</text>
</comment>
<dbReference type="Pfam" id="PF12708">
    <property type="entry name" value="Pect-lyase_RHGA_epim"/>
    <property type="match status" value="1"/>
</dbReference>
<dbReference type="EMBL" id="JBHLWM010000008">
    <property type="protein sequence ID" value="MFC0242358.1"/>
    <property type="molecule type" value="Genomic_DNA"/>
</dbReference>
<accession>A0ABV6EVZ2</accession>
<evidence type="ECO:0000313" key="3">
    <source>
        <dbReference type="EMBL" id="MFC0242358.1"/>
    </source>
</evidence>
<feature type="domain" description="Rhamnogalacturonase A/B/Epimerase-like pectate lyase" evidence="1">
    <location>
        <begin position="42"/>
        <end position="104"/>
    </location>
</feature>
<dbReference type="Gene3D" id="2.160.20.10">
    <property type="entry name" value="Single-stranded right-handed beta-helix, Pectin lyase-like"/>
    <property type="match status" value="1"/>
</dbReference>
<dbReference type="InterPro" id="IPR022441">
    <property type="entry name" value="Para_beta_helix_rpt-2"/>
</dbReference>
<keyword evidence="4" id="KW-1185">Reference proteome</keyword>
<organism evidence="3 4">
    <name type="scientific">Rhodopseudomonas telluris</name>
    <dbReference type="NCBI Taxonomy" id="644215"/>
    <lineage>
        <taxon>Bacteria</taxon>
        <taxon>Pseudomonadati</taxon>
        <taxon>Pseudomonadota</taxon>
        <taxon>Alphaproteobacteria</taxon>
        <taxon>Hyphomicrobiales</taxon>
        <taxon>Nitrobacteraceae</taxon>
        <taxon>Rhodopseudomonas</taxon>
    </lineage>
</organism>
<feature type="domain" description="Right handed beta helix" evidence="2">
    <location>
        <begin position="304"/>
        <end position="443"/>
    </location>
</feature>
<dbReference type="InterPro" id="IPR039448">
    <property type="entry name" value="Beta_helix"/>
</dbReference>
<evidence type="ECO:0000259" key="1">
    <source>
        <dbReference type="Pfam" id="PF12708"/>
    </source>
</evidence>
<protein>
    <submittedName>
        <fullName evidence="3">Right-handed parallel beta-helix repeat-containing protein</fullName>
    </submittedName>
</protein>
<dbReference type="InterPro" id="IPR012334">
    <property type="entry name" value="Pectin_lyas_fold"/>
</dbReference>
<dbReference type="InterPro" id="IPR011050">
    <property type="entry name" value="Pectin_lyase_fold/virulence"/>
</dbReference>
<dbReference type="NCBIfam" id="TIGR03804">
    <property type="entry name" value="para_beta_helix"/>
    <property type="match status" value="1"/>
</dbReference>
<dbReference type="InterPro" id="IPR006626">
    <property type="entry name" value="PbH1"/>
</dbReference>
<evidence type="ECO:0000259" key="2">
    <source>
        <dbReference type="Pfam" id="PF13229"/>
    </source>
</evidence>
<dbReference type="Pfam" id="PF13229">
    <property type="entry name" value="Beta_helix"/>
    <property type="match status" value="1"/>
</dbReference>
<evidence type="ECO:0000313" key="4">
    <source>
        <dbReference type="Proteomes" id="UP001589775"/>
    </source>
</evidence>
<sequence length="484" mass="51331">MIANHAGPSASHPALFAIVLGLTLALQPPATTSAATSGTVLDVHAFGARGDGSTDDTAAFQAAVDRAAEIRGTVRVPTGRYLVGSIELPSHIAIEGEGDTSVLTLRPQPLAHEGRSPLRPGHMFLPKAMNAVASVEDVRISRLTLLGNSRAQNAGRPMPLSGAIHGIAILGGKGWVVDQVRAEDFDGDGIYLGANTVYPGAIDIGNGKLRWPHGQSPDGQPMAVGNLIENNTVRGNLRNGMMIAHGDGNVLRNNLFERNQIGIVCEPRPVKGEPCSNPDAYPKYSPAVYESAEIDLEPNRIKIRQGEPVIWQQVTNTLIEGNTFRNGPRMAIQIVKGDAEISGNRILRNSFVDNATGGILIFAPGAARNIIADNEFSWTDATYQPWILRIHGGNGNQIVGNRFRGEQPAGGRVVQLEPGTRLRTTRCTIFSDNVIDVAAPPSAALISVDSTLEDTVVTGNQFLRGGTIDIAPASLASDASACRQ</sequence>